<reference evidence="3" key="1">
    <citation type="submission" date="2017-10" db="EMBL/GenBank/DDBJ databases">
        <authorList>
            <person name="Regsiter A."/>
            <person name="William W."/>
        </authorList>
    </citation>
    <scope>NUCLEOTIDE SEQUENCE [LARGE SCALE GENOMIC DNA]</scope>
</reference>
<protein>
    <recommendedName>
        <fullName evidence="4">Abi-like protein</fullName>
    </recommendedName>
</protein>
<evidence type="ECO:0008006" key="4">
    <source>
        <dbReference type="Google" id="ProtNLM"/>
    </source>
</evidence>
<sequence length="253" mass="28232">MNAPDDASLAKILAAVQVHRIERYMPAAGGDHGAAFGFYLWNNALSEAFHPSLHYAEVICRNAVHRALLFRAKEQWYDNAVFLGILDKRFERELRDAVDDERAQHRDAFTCHHVVSALTFGFWEHLTTKRFERYLWPKGIRFSFPGTPNGKGREDLHGLIESVRRWRNRIAHHRAIFDKGPTKHHADALDLIRWCCPTTAQWVTSVSRVAAVINERPDAGAGPVGADAGNPAQAGPDAGALPETRPASASLGR</sequence>
<accession>A0A2N9ATK3</accession>
<feature type="region of interest" description="Disordered" evidence="1">
    <location>
        <begin position="218"/>
        <end position="253"/>
    </location>
</feature>
<name>A0A2N9ATK3_METEX</name>
<gene>
    <name evidence="2" type="ORF">TK0001_4031</name>
</gene>
<proteinExistence type="predicted"/>
<feature type="compositionally biased region" description="Low complexity" evidence="1">
    <location>
        <begin position="219"/>
        <end position="232"/>
    </location>
</feature>
<dbReference type="EMBL" id="LT962688">
    <property type="protein sequence ID" value="SOR30633.1"/>
    <property type="molecule type" value="Genomic_DNA"/>
</dbReference>
<evidence type="ECO:0000313" key="2">
    <source>
        <dbReference type="EMBL" id="SOR30633.1"/>
    </source>
</evidence>
<dbReference type="Proteomes" id="UP000233769">
    <property type="component" value="Chromosome tk0001"/>
</dbReference>
<evidence type="ECO:0000313" key="3">
    <source>
        <dbReference type="Proteomes" id="UP000233769"/>
    </source>
</evidence>
<evidence type="ECO:0000256" key="1">
    <source>
        <dbReference type="SAM" id="MobiDB-lite"/>
    </source>
</evidence>
<organism evidence="2 3">
    <name type="scientific">Methylorubrum extorquens</name>
    <name type="common">Methylobacterium dichloromethanicum</name>
    <name type="synonym">Methylobacterium extorquens</name>
    <dbReference type="NCBI Taxonomy" id="408"/>
    <lineage>
        <taxon>Bacteria</taxon>
        <taxon>Pseudomonadati</taxon>
        <taxon>Pseudomonadota</taxon>
        <taxon>Alphaproteobacteria</taxon>
        <taxon>Hyphomicrobiales</taxon>
        <taxon>Methylobacteriaceae</taxon>
        <taxon>Methylorubrum</taxon>
    </lineage>
</organism>
<dbReference type="AlphaFoldDB" id="A0A2N9ATK3"/>